<evidence type="ECO:0000313" key="6">
    <source>
        <dbReference type="Proteomes" id="UP001266305"/>
    </source>
</evidence>
<keyword evidence="1 2" id="KW-0175">Coiled coil</keyword>
<comment type="caution">
    <text evidence="5">The sequence shown here is derived from an EMBL/GenBank/DDBJ whole genome shotgun (WGS) entry which is preliminary data.</text>
</comment>
<dbReference type="Pfam" id="PF13868">
    <property type="entry name" value="TPH"/>
    <property type="match status" value="1"/>
</dbReference>
<protein>
    <recommendedName>
        <fullName evidence="4">Trichohyalin-plectin-homology domain-containing protein</fullName>
    </recommendedName>
</protein>
<dbReference type="Gene3D" id="2.130.10.10">
    <property type="entry name" value="YVTN repeat-like/Quinoprotein amine dehydrogenase"/>
    <property type="match status" value="1"/>
</dbReference>
<feature type="domain" description="Trichohyalin-plectin-homology" evidence="4">
    <location>
        <begin position="148"/>
        <end position="479"/>
    </location>
</feature>
<evidence type="ECO:0000313" key="5">
    <source>
        <dbReference type="EMBL" id="KAK2120037.1"/>
    </source>
</evidence>
<name>A0ABQ9WIB5_SAGOE</name>
<dbReference type="PANTHER" id="PTHR28663">
    <property type="entry name" value="COILED-COIL DOMAIN-CONTAINING PROTEIN 173"/>
    <property type="match status" value="1"/>
</dbReference>
<dbReference type="Pfam" id="PF16300">
    <property type="entry name" value="WD40_4"/>
    <property type="match status" value="1"/>
</dbReference>
<keyword evidence="6" id="KW-1185">Reference proteome</keyword>
<sequence length="694" mass="81521">MCTSSEILVRFGRRCGQSKESTEIRNSEEDQVLYPPLLPSKVDFQQITIIPHNEWEKIQDSLDRLTREAACLRAERKTKKEMHLRSQEVVKHWTNTYAGMKEQKLEAKKKRDEEIEAERQILDLEEEIYKQGKRKKAIENAKQYQFYQTERVKNFHSGLLLSRVMKERDAQIEFQKSKIKSDKKWEEQLKLNIEKAFKEEQEKAEKRHRQRVALAKDHLKQIKEHEEEEERRKKHEEKDAEEIKRQNALYEIEMRKKLEKKKEIHESKRRFLEHMQDKHIIKAVEQQQQEEEDEKIRKFIKAKKCLIQMGKEKEAETHRLMQERRERIHNFLSELMKEKLDNEDMIIARDIAEAEAEWEKRERDKDEKSKAELKAIAEYRAIVMKNKEEEERQRKIEAKEQLLAVMKADQIFWEHEKEKKYKADKKHQEVQDAHIQQMAKNKFNAKQAKQAELDYYRLTEDLVAVKEKEFQDYAREVIELESETTNKYIYPLVKAVQEGPGGGRGPVFVDRGGLRPSYQANDITGVQLPFYNPQGPKYNFQKSKRRLGVMPKRGLDVSSCEIFRFYKLITTKSLIEPISMIVPRRSESYQEDIYPPTAGAQPSMMAQEWLSGMNRGEEGREETQANVAGTWKALQAATPIQVPLPTLPVLSYSPASANTRASPAEGGGCVLPSPPHLLHLPSSTPDFLHPYPSG</sequence>
<evidence type="ECO:0000256" key="1">
    <source>
        <dbReference type="ARBA" id="ARBA00023054"/>
    </source>
</evidence>
<gene>
    <name evidence="5" type="ORF">P7K49_001423</name>
</gene>
<feature type="region of interest" description="Disordered" evidence="3">
    <location>
        <begin position="218"/>
        <end position="241"/>
    </location>
</feature>
<reference evidence="5 6" key="1">
    <citation type="submission" date="2023-05" db="EMBL/GenBank/DDBJ databases">
        <title>B98-5 Cell Line De Novo Hybrid Assembly: An Optical Mapping Approach.</title>
        <authorList>
            <person name="Kananen K."/>
            <person name="Auerbach J.A."/>
            <person name="Kautto E."/>
            <person name="Blachly J.S."/>
        </authorList>
    </citation>
    <scope>NUCLEOTIDE SEQUENCE [LARGE SCALE GENOMIC DNA]</scope>
    <source>
        <strain evidence="5">B95-8</strain>
        <tissue evidence="5">Cell line</tissue>
    </source>
</reference>
<dbReference type="PANTHER" id="PTHR28663:SF1">
    <property type="entry name" value="CILIA- AND FLAGELLA- ASSOCIATED PROTEIN 210"/>
    <property type="match status" value="1"/>
</dbReference>
<dbReference type="Proteomes" id="UP001266305">
    <property type="component" value="Unassembled WGS sequence"/>
</dbReference>
<organism evidence="5 6">
    <name type="scientific">Saguinus oedipus</name>
    <name type="common">Cotton-top tamarin</name>
    <name type="synonym">Oedipomidas oedipus</name>
    <dbReference type="NCBI Taxonomy" id="9490"/>
    <lineage>
        <taxon>Eukaryota</taxon>
        <taxon>Metazoa</taxon>
        <taxon>Chordata</taxon>
        <taxon>Craniata</taxon>
        <taxon>Vertebrata</taxon>
        <taxon>Euteleostomi</taxon>
        <taxon>Mammalia</taxon>
        <taxon>Eutheria</taxon>
        <taxon>Euarchontoglires</taxon>
        <taxon>Primates</taxon>
        <taxon>Haplorrhini</taxon>
        <taxon>Platyrrhini</taxon>
        <taxon>Cebidae</taxon>
        <taxon>Callitrichinae</taxon>
        <taxon>Saguinus</taxon>
    </lineage>
</organism>
<accession>A0ABQ9WIB5</accession>
<dbReference type="EMBL" id="JASSZA010000001">
    <property type="protein sequence ID" value="KAK2120037.1"/>
    <property type="molecule type" value="Genomic_DNA"/>
</dbReference>
<dbReference type="InterPro" id="IPR039986">
    <property type="entry name" value="CFAP210"/>
</dbReference>
<feature type="coiled-coil region" evidence="2">
    <location>
        <begin position="55"/>
        <end position="127"/>
    </location>
</feature>
<dbReference type="InterPro" id="IPR043597">
    <property type="entry name" value="TPH_dom"/>
</dbReference>
<dbReference type="InterPro" id="IPR015943">
    <property type="entry name" value="WD40/YVTN_repeat-like_dom_sf"/>
</dbReference>
<proteinExistence type="predicted"/>
<evidence type="ECO:0000256" key="2">
    <source>
        <dbReference type="SAM" id="Coils"/>
    </source>
</evidence>
<evidence type="ECO:0000256" key="3">
    <source>
        <dbReference type="SAM" id="MobiDB-lite"/>
    </source>
</evidence>
<dbReference type="SMART" id="SM01167">
    <property type="entry name" value="DUF1900"/>
    <property type="match status" value="1"/>
</dbReference>
<evidence type="ECO:0000259" key="4">
    <source>
        <dbReference type="Pfam" id="PF13868"/>
    </source>
</evidence>